<comment type="caution">
    <text evidence="6">The sequence shown here is derived from an EMBL/GenBank/DDBJ whole genome shotgun (WGS) entry which is preliminary data.</text>
</comment>
<sequence length="360" mass="38429">MKKYTQATLYSLAALSMLSACGNSGEKEETSQTTPVEVTVSTAGTGSVNGQTEASGQVEAVRSAMISTRMMGYIQKIYVDIGDKVKQGQVLFSINAADIRAKSGQANASVAQAEAALANAKKDYERFTVLYQQNSATAKEMDNITFQYKAAQAQLEAARQMHNEVKANMSYAVVTAPFDAVITQKMMDAGSMATPGMPVLMMEQPGALQITASVTEASVTSIHEGDQVSVNISALGKQISGKVARISQSASATGGRYIVKVAIPEDKDIRSGMYATVAFSNRNLTGVQEHILIPQSSLVHQHELTGLYTIDNKKTAVLRWVRTGKVSGAQIEILSGLQAGEQYISEAHGRLYNGVSVKAL</sequence>
<dbReference type="Proteomes" id="UP001501410">
    <property type="component" value="Unassembled WGS sequence"/>
</dbReference>
<dbReference type="Gene3D" id="2.40.30.170">
    <property type="match status" value="1"/>
</dbReference>
<evidence type="ECO:0000313" key="6">
    <source>
        <dbReference type="EMBL" id="GAA4450412.1"/>
    </source>
</evidence>
<feature type="chain" id="PRO_5046815322" evidence="3">
    <location>
        <begin position="23"/>
        <end position="360"/>
    </location>
</feature>
<dbReference type="SUPFAM" id="SSF111369">
    <property type="entry name" value="HlyD-like secretion proteins"/>
    <property type="match status" value="1"/>
</dbReference>
<dbReference type="InterPro" id="IPR058792">
    <property type="entry name" value="Beta-barrel_RND_2"/>
</dbReference>
<keyword evidence="7" id="KW-1185">Reference proteome</keyword>
<feature type="domain" description="CzcB-like barrel-sandwich hybrid" evidence="5">
    <location>
        <begin position="63"/>
        <end position="192"/>
    </location>
</feature>
<keyword evidence="3" id="KW-0732">Signal</keyword>
<evidence type="ECO:0000256" key="3">
    <source>
        <dbReference type="SAM" id="SignalP"/>
    </source>
</evidence>
<accession>A0ABP8MKS4</accession>
<dbReference type="PANTHER" id="PTHR30469:SF15">
    <property type="entry name" value="HLYD FAMILY OF SECRETION PROTEINS"/>
    <property type="match status" value="1"/>
</dbReference>
<dbReference type="Gene3D" id="2.40.50.100">
    <property type="match status" value="1"/>
</dbReference>
<dbReference type="NCBIfam" id="TIGR01730">
    <property type="entry name" value="RND_mfp"/>
    <property type="match status" value="1"/>
</dbReference>
<comment type="similarity">
    <text evidence="1">Belongs to the membrane fusion protein (MFP) (TC 8.A.1) family.</text>
</comment>
<evidence type="ECO:0000313" key="7">
    <source>
        <dbReference type="Proteomes" id="UP001501410"/>
    </source>
</evidence>
<dbReference type="InterPro" id="IPR058647">
    <property type="entry name" value="BSH_CzcB-like"/>
</dbReference>
<evidence type="ECO:0000259" key="5">
    <source>
        <dbReference type="Pfam" id="PF25973"/>
    </source>
</evidence>
<proteinExistence type="inferred from homology"/>
<dbReference type="EMBL" id="BAABEZ010000004">
    <property type="protein sequence ID" value="GAA4450412.1"/>
    <property type="molecule type" value="Genomic_DNA"/>
</dbReference>
<keyword evidence="2" id="KW-0175">Coiled coil</keyword>
<evidence type="ECO:0000259" key="4">
    <source>
        <dbReference type="Pfam" id="PF25954"/>
    </source>
</evidence>
<organism evidence="6 7">
    <name type="scientific">Rurimicrobium arvi</name>
    <dbReference type="NCBI Taxonomy" id="2049916"/>
    <lineage>
        <taxon>Bacteria</taxon>
        <taxon>Pseudomonadati</taxon>
        <taxon>Bacteroidota</taxon>
        <taxon>Chitinophagia</taxon>
        <taxon>Chitinophagales</taxon>
        <taxon>Chitinophagaceae</taxon>
        <taxon>Rurimicrobium</taxon>
    </lineage>
</organism>
<dbReference type="PROSITE" id="PS51257">
    <property type="entry name" value="PROKAR_LIPOPROTEIN"/>
    <property type="match status" value="1"/>
</dbReference>
<feature type="signal peptide" evidence="3">
    <location>
        <begin position="1"/>
        <end position="22"/>
    </location>
</feature>
<reference evidence="7" key="1">
    <citation type="journal article" date="2019" name="Int. J. Syst. Evol. Microbiol.">
        <title>The Global Catalogue of Microorganisms (GCM) 10K type strain sequencing project: providing services to taxonomists for standard genome sequencing and annotation.</title>
        <authorList>
            <consortium name="The Broad Institute Genomics Platform"/>
            <consortium name="The Broad Institute Genome Sequencing Center for Infectious Disease"/>
            <person name="Wu L."/>
            <person name="Ma J."/>
        </authorList>
    </citation>
    <scope>NUCLEOTIDE SEQUENCE [LARGE SCALE GENOMIC DNA]</scope>
    <source>
        <strain evidence="7">JCM 31921</strain>
    </source>
</reference>
<evidence type="ECO:0000256" key="2">
    <source>
        <dbReference type="SAM" id="Coils"/>
    </source>
</evidence>
<dbReference type="Gene3D" id="2.40.420.20">
    <property type="match status" value="1"/>
</dbReference>
<dbReference type="RefSeq" id="WP_344822600.1">
    <property type="nucleotide sequence ID" value="NZ_BAABEZ010000004.1"/>
</dbReference>
<dbReference type="Pfam" id="PF25954">
    <property type="entry name" value="Beta-barrel_RND_2"/>
    <property type="match status" value="1"/>
</dbReference>
<protein>
    <submittedName>
        <fullName evidence="6">Efflux RND transporter periplasmic adaptor subunit</fullName>
    </submittedName>
</protein>
<feature type="coiled-coil region" evidence="2">
    <location>
        <begin position="110"/>
        <end position="168"/>
    </location>
</feature>
<feature type="domain" description="CusB-like beta-barrel" evidence="4">
    <location>
        <begin position="210"/>
        <end position="281"/>
    </location>
</feature>
<evidence type="ECO:0000256" key="1">
    <source>
        <dbReference type="ARBA" id="ARBA00009477"/>
    </source>
</evidence>
<dbReference type="PANTHER" id="PTHR30469">
    <property type="entry name" value="MULTIDRUG RESISTANCE PROTEIN MDTA"/>
    <property type="match status" value="1"/>
</dbReference>
<dbReference type="Gene3D" id="1.10.287.470">
    <property type="entry name" value="Helix hairpin bin"/>
    <property type="match status" value="1"/>
</dbReference>
<gene>
    <name evidence="6" type="ORF">GCM10023092_06200</name>
</gene>
<dbReference type="Pfam" id="PF25973">
    <property type="entry name" value="BSH_CzcB"/>
    <property type="match status" value="1"/>
</dbReference>
<name>A0ABP8MKS4_9BACT</name>
<dbReference type="InterPro" id="IPR006143">
    <property type="entry name" value="RND_pump_MFP"/>
</dbReference>